<accession>A0A4Z2GM14</accession>
<keyword evidence="3" id="KW-1185">Reference proteome</keyword>
<dbReference type="AlphaFoldDB" id="A0A4Z2GM14"/>
<reference evidence="2 3" key="1">
    <citation type="submission" date="2019-03" db="EMBL/GenBank/DDBJ databases">
        <title>First draft genome of Liparis tanakae, snailfish: a comprehensive survey of snailfish specific genes.</title>
        <authorList>
            <person name="Kim W."/>
            <person name="Song I."/>
            <person name="Jeong J.-H."/>
            <person name="Kim D."/>
            <person name="Kim S."/>
            <person name="Ryu S."/>
            <person name="Song J.Y."/>
            <person name="Lee S.K."/>
        </authorList>
    </citation>
    <scope>NUCLEOTIDE SEQUENCE [LARGE SCALE GENOMIC DNA]</scope>
    <source>
        <tissue evidence="2">Muscle</tissue>
    </source>
</reference>
<proteinExistence type="predicted"/>
<evidence type="ECO:0000313" key="2">
    <source>
        <dbReference type="EMBL" id="TNN53844.1"/>
    </source>
</evidence>
<feature type="compositionally biased region" description="Basic residues" evidence="1">
    <location>
        <begin position="128"/>
        <end position="137"/>
    </location>
</feature>
<dbReference type="EMBL" id="SRLO01000503">
    <property type="protein sequence ID" value="TNN53844.1"/>
    <property type="molecule type" value="Genomic_DNA"/>
</dbReference>
<dbReference type="Proteomes" id="UP000314294">
    <property type="component" value="Unassembled WGS sequence"/>
</dbReference>
<sequence>MAWSQPAFTHWPWTHTDVVSGPQVVPSVTCRGDKKLNSLQRSLGDTPAYFGIHCMMFRLRSRSGTGPAAPRSTALRSAARGRCTPGRRTPPLLHTSGSSSATGPTSSNRRPQTPAVTRGRSALAAKGNLRRAARAHRLASGLRPHTALAC</sequence>
<comment type="caution">
    <text evidence="2">The sequence shown here is derived from an EMBL/GenBank/DDBJ whole genome shotgun (WGS) entry which is preliminary data.</text>
</comment>
<evidence type="ECO:0000256" key="1">
    <source>
        <dbReference type="SAM" id="MobiDB-lite"/>
    </source>
</evidence>
<organism evidence="2 3">
    <name type="scientific">Liparis tanakae</name>
    <name type="common">Tanaka's snailfish</name>
    <dbReference type="NCBI Taxonomy" id="230148"/>
    <lineage>
        <taxon>Eukaryota</taxon>
        <taxon>Metazoa</taxon>
        <taxon>Chordata</taxon>
        <taxon>Craniata</taxon>
        <taxon>Vertebrata</taxon>
        <taxon>Euteleostomi</taxon>
        <taxon>Actinopterygii</taxon>
        <taxon>Neopterygii</taxon>
        <taxon>Teleostei</taxon>
        <taxon>Neoteleostei</taxon>
        <taxon>Acanthomorphata</taxon>
        <taxon>Eupercaria</taxon>
        <taxon>Perciformes</taxon>
        <taxon>Cottioidei</taxon>
        <taxon>Cottales</taxon>
        <taxon>Liparidae</taxon>
        <taxon>Liparis</taxon>
    </lineage>
</organism>
<feature type="compositionally biased region" description="Low complexity" evidence="1">
    <location>
        <begin position="80"/>
        <end position="107"/>
    </location>
</feature>
<name>A0A4Z2GM14_9TELE</name>
<feature type="region of interest" description="Disordered" evidence="1">
    <location>
        <begin position="62"/>
        <end position="150"/>
    </location>
</feature>
<gene>
    <name evidence="2" type="ORF">EYF80_035905</name>
</gene>
<protein>
    <submittedName>
        <fullName evidence="2">Uncharacterized protein</fullName>
    </submittedName>
</protein>
<evidence type="ECO:0000313" key="3">
    <source>
        <dbReference type="Proteomes" id="UP000314294"/>
    </source>
</evidence>